<sequence>MAPNTTTLPTQTQFLENGLTPCTENYPCPKDISCTICTSSCNESEGVVQLFPCAHYFHRECIVLWFKSGSTGRGRCPNCRVDLFKPDPPQESDQLITQRREWGEALLVRAHTVHHRYRTKNDPSQILRSWYLTTEDREFLNEECQFIMHYANNELQDAENQELADRFYRFANAIQNTLLQAETMYSDATKNAKALRSYIKDQFASARNDFDKHLGVDTSFFWIAQMMAGTHEDIELYRNSEDGQELRRIMHSVHMLERVIAENIELQERLLASPELRPATVANEPVVASTVDAEFENLLDLATAGLLE</sequence>
<dbReference type="GO" id="GO:0016567">
    <property type="term" value="P:protein ubiquitination"/>
    <property type="evidence" value="ECO:0007669"/>
    <property type="project" value="TreeGrafter"/>
</dbReference>
<dbReference type="PROSITE" id="PS50089">
    <property type="entry name" value="ZF_RING_2"/>
    <property type="match status" value="1"/>
</dbReference>
<dbReference type="Gene3D" id="3.30.40.10">
    <property type="entry name" value="Zinc/RING finger domain, C3HC4 (zinc finger)"/>
    <property type="match status" value="1"/>
</dbReference>
<dbReference type="AlphaFoldDB" id="A0A6A5WKI8"/>
<keyword evidence="2 4" id="KW-0863">Zinc-finger</keyword>
<reference evidence="6" key="1">
    <citation type="journal article" date="2020" name="Stud. Mycol.">
        <title>101 Dothideomycetes genomes: a test case for predicting lifestyles and emergence of pathogens.</title>
        <authorList>
            <person name="Haridas S."/>
            <person name="Albert R."/>
            <person name="Binder M."/>
            <person name="Bloem J."/>
            <person name="Labutti K."/>
            <person name="Salamov A."/>
            <person name="Andreopoulos B."/>
            <person name="Baker S."/>
            <person name="Barry K."/>
            <person name="Bills G."/>
            <person name="Bluhm B."/>
            <person name="Cannon C."/>
            <person name="Castanera R."/>
            <person name="Culley D."/>
            <person name="Daum C."/>
            <person name="Ezra D."/>
            <person name="Gonzalez J."/>
            <person name="Henrissat B."/>
            <person name="Kuo A."/>
            <person name="Liang C."/>
            <person name="Lipzen A."/>
            <person name="Lutzoni F."/>
            <person name="Magnuson J."/>
            <person name="Mondo S."/>
            <person name="Nolan M."/>
            <person name="Ohm R."/>
            <person name="Pangilinan J."/>
            <person name="Park H.-J."/>
            <person name="Ramirez L."/>
            <person name="Alfaro M."/>
            <person name="Sun H."/>
            <person name="Tritt A."/>
            <person name="Yoshinaga Y."/>
            <person name="Zwiers L.-H."/>
            <person name="Turgeon B."/>
            <person name="Goodwin S."/>
            <person name="Spatafora J."/>
            <person name="Crous P."/>
            <person name="Grigoriev I."/>
        </authorList>
    </citation>
    <scope>NUCLEOTIDE SEQUENCE</scope>
    <source>
        <strain evidence="6">CBS 123094</strain>
    </source>
</reference>
<evidence type="ECO:0000259" key="5">
    <source>
        <dbReference type="PROSITE" id="PS50089"/>
    </source>
</evidence>
<proteinExistence type="predicted"/>
<dbReference type="PANTHER" id="PTHR45969:SF69">
    <property type="entry name" value="FINGER DOMAIN PROTEIN, PUTATIVE (AFU_ORTHOLOGUE AFUA_3G12190)-RELATED"/>
    <property type="match status" value="1"/>
</dbReference>
<name>A0A6A5WKI8_9PLEO</name>
<dbReference type="SUPFAM" id="SSF57850">
    <property type="entry name" value="RING/U-box"/>
    <property type="match status" value="1"/>
</dbReference>
<protein>
    <recommendedName>
        <fullName evidence="5">RING-type domain-containing protein</fullName>
    </recommendedName>
</protein>
<dbReference type="SMART" id="SM00184">
    <property type="entry name" value="RING"/>
    <property type="match status" value="1"/>
</dbReference>
<evidence type="ECO:0000313" key="6">
    <source>
        <dbReference type="EMBL" id="KAF2000661.1"/>
    </source>
</evidence>
<gene>
    <name evidence="6" type="ORF">P154DRAFT_598243</name>
</gene>
<keyword evidence="1" id="KW-0479">Metal-binding</keyword>
<evidence type="ECO:0000256" key="1">
    <source>
        <dbReference type="ARBA" id="ARBA00022723"/>
    </source>
</evidence>
<dbReference type="InterPro" id="IPR013083">
    <property type="entry name" value="Znf_RING/FYVE/PHD"/>
</dbReference>
<keyword evidence="3" id="KW-0862">Zinc</keyword>
<evidence type="ECO:0000313" key="7">
    <source>
        <dbReference type="Proteomes" id="UP000799779"/>
    </source>
</evidence>
<dbReference type="Proteomes" id="UP000799779">
    <property type="component" value="Unassembled WGS sequence"/>
</dbReference>
<accession>A0A6A5WKI8</accession>
<dbReference type="Pfam" id="PF13639">
    <property type="entry name" value="zf-RING_2"/>
    <property type="match status" value="1"/>
</dbReference>
<dbReference type="OrthoDB" id="8062037at2759"/>
<organism evidence="6 7">
    <name type="scientific">Amniculicola lignicola CBS 123094</name>
    <dbReference type="NCBI Taxonomy" id="1392246"/>
    <lineage>
        <taxon>Eukaryota</taxon>
        <taxon>Fungi</taxon>
        <taxon>Dikarya</taxon>
        <taxon>Ascomycota</taxon>
        <taxon>Pezizomycotina</taxon>
        <taxon>Dothideomycetes</taxon>
        <taxon>Pleosporomycetidae</taxon>
        <taxon>Pleosporales</taxon>
        <taxon>Amniculicolaceae</taxon>
        <taxon>Amniculicola</taxon>
    </lineage>
</organism>
<dbReference type="EMBL" id="ML977587">
    <property type="protein sequence ID" value="KAF2000661.1"/>
    <property type="molecule type" value="Genomic_DNA"/>
</dbReference>
<evidence type="ECO:0000256" key="3">
    <source>
        <dbReference type="ARBA" id="ARBA00022833"/>
    </source>
</evidence>
<dbReference type="GO" id="GO:0061630">
    <property type="term" value="F:ubiquitin protein ligase activity"/>
    <property type="evidence" value="ECO:0007669"/>
    <property type="project" value="TreeGrafter"/>
</dbReference>
<dbReference type="PANTHER" id="PTHR45969">
    <property type="entry name" value="RING ZINC FINGER PROTEIN-RELATED"/>
    <property type="match status" value="1"/>
</dbReference>
<evidence type="ECO:0000256" key="2">
    <source>
        <dbReference type="ARBA" id="ARBA00022771"/>
    </source>
</evidence>
<dbReference type="InterPro" id="IPR001841">
    <property type="entry name" value="Znf_RING"/>
</dbReference>
<keyword evidence="7" id="KW-1185">Reference proteome</keyword>
<evidence type="ECO:0000256" key="4">
    <source>
        <dbReference type="PROSITE-ProRule" id="PRU00175"/>
    </source>
</evidence>
<dbReference type="GO" id="GO:0008270">
    <property type="term" value="F:zinc ion binding"/>
    <property type="evidence" value="ECO:0007669"/>
    <property type="project" value="UniProtKB-KW"/>
</dbReference>
<feature type="domain" description="RING-type" evidence="5">
    <location>
        <begin position="34"/>
        <end position="80"/>
    </location>
</feature>